<dbReference type="STRING" id="48936.NJ75_02557"/>
<evidence type="ECO:0000313" key="8">
    <source>
        <dbReference type="Proteomes" id="UP000031338"/>
    </source>
</evidence>
<evidence type="ECO:0000259" key="6">
    <source>
        <dbReference type="Pfam" id="PF00881"/>
    </source>
</evidence>
<keyword evidence="8" id="KW-1185">Reference proteome</keyword>
<evidence type="ECO:0000313" key="7">
    <source>
        <dbReference type="EMBL" id="KHS45538.1"/>
    </source>
</evidence>
<accession>A0A0B8ZH26</accession>
<dbReference type="AlphaFoldDB" id="A0A0B8ZH26"/>
<dbReference type="PANTHER" id="PTHR43673:SF2">
    <property type="entry name" value="NITROREDUCTASE"/>
    <property type="match status" value="1"/>
</dbReference>
<dbReference type="InterPro" id="IPR000415">
    <property type="entry name" value="Nitroreductase-like"/>
</dbReference>
<gene>
    <name evidence="7" type="ORF">NJ75_02557</name>
</gene>
<name>A0A0B8ZH26_9SPHN</name>
<dbReference type="Proteomes" id="UP000031338">
    <property type="component" value="Unassembled WGS sequence"/>
</dbReference>
<reference evidence="7 8" key="1">
    <citation type="submission" date="2014-10" db="EMBL/GenBank/DDBJ databases">
        <title>Draft genome sequence of Novosphingobium subterraneum DSM 12447.</title>
        <authorList>
            <person name="Gan H.M."/>
            <person name="Gan H.Y."/>
            <person name="Savka M.A."/>
        </authorList>
    </citation>
    <scope>NUCLEOTIDE SEQUENCE [LARGE SCALE GENOMIC DNA]</scope>
    <source>
        <strain evidence="7 8">DSM 12447</strain>
    </source>
</reference>
<dbReference type="InterPro" id="IPR029479">
    <property type="entry name" value="Nitroreductase"/>
</dbReference>
<evidence type="ECO:0000256" key="2">
    <source>
        <dbReference type="ARBA" id="ARBA00007118"/>
    </source>
</evidence>
<protein>
    <submittedName>
        <fullName evidence="7">Nitroreductase</fullName>
    </submittedName>
</protein>
<proteinExistence type="inferred from homology"/>
<sequence>MTVSEAVLSRRSIRAFKPDPVPLETLRRVLDKARWAPSGCNFQPWEATIVTGAPLAELQAKMLSSPMQDPIEYSWSDPEVIPECKARLHAVGAAMYQAMGVGRADADARADFVRNNATSFGAPAVLLCYFDRRMGPPQWSDVGMWLQTFMLLLREEGLDSCPQEFLSMYAKLIKEFIGVSDETHIFFCGIAIGYRDDGNPVNGFSRQREPIDGNVRFLGF</sequence>
<keyword evidence="5" id="KW-0560">Oxidoreductase</keyword>
<evidence type="ECO:0000256" key="1">
    <source>
        <dbReference type="ARBA" id="ARBA00001917"/>
    </source>
</evidence>
<dbReference type="SUPFAM" id="SSF55469">
    <property type="entry name" value="FMN-dependent nitroreductase-like"/>
    <property type="match status" value="1"/>
</dbReference>
<dbReference type="PATRIC" id="fig|48936.3.peg.2563"/>
<dbReference type="EMBL" id="JRVC01000012">
    <property type="protein sequence ID" value="KHS45538.1"/>
    <property type="molecule type" value="Genomic_DNA"/>
</dbReference>
<evidence type="ECO:0000256" key="5">
    <source>
        <dbReference type="ARBA" id="ARBA00023002"/>
    </source>
</evidence>
<organism evidence="7 8">
    <name type="scientific">Novosphingobium subterraneum</name>
    <dbReference type="NCBI Taxonomy" id="48936"/>
    <lineage>
        <taxon>Bacteria</taxon>
        <taxon>Pseudomonadati</taxon>
        <taxon>Pseudomonadota</taxon>
        <taxon>Alphaproteobacteria</taxon>
        <taxon>Sphingomonadales</taxon>
        <taxon>Sphingomonadaceae</taxon>
        <taxon>Novosphingobium</taxon>
    </lineage>
</organism>
<dbReference type="Gene3D" id="3.40.109.10">
    <property type="entry name" value="NADH Oxidase"/>
    <property type="match status" value="1"/>
</dbReference>
<dbReference type="GO" id="GO:0016491">
    <property type="term" value="F:oxidoreductase activity"/>
    <property type="evidence" value="ECO:0007669"/>
    <property type="project" value="UniProtKB-KW"/>
</dbReference>
<evidence type="ECO:0000256" key="3">
    <source>
        <dbReference type="ARBA" id="ARBA00022630"/>
    </source>
</evidence>
<keyword evidence="3" id="KW-0285">Flavoprotein</keyword>
<feature type="domain" description="Nitroreductase" evidence="6">
    <location>
        <begin position="8"/>
        <end position="194"/>
    </location>
</feature>
<dbReference type="CDD" id="cd02136">
    <property type="entry name" value="PnbA_NfnB-like"/>
    <property type="match status" value="1"/>
</dbReference>
<dbReference type="PANTHER" id="PTHR43673">
    <property type="entry name" value="NAD(P)H NITROREDUCTASE YDGI-RELATED"/>
    <property type="match status" value="1"/>
</dbReference>
<keyword evidence="4" id="KW-0288">FMN</keyword>
<comment type="similarity">
    <text evidence="2">Belongs to the nitroreductase family.</text>
</comment>
<dbReference type="Pfam" id="PF00881">
    <property type="entry name" value="Nitroreductase"/>
    <property type="match status" value="1"/>
</dbReference>
<evidence type="ECO:0000256" key="4">
    <source>
        <dbReference type="ARBA" id="ARBA00022643"/>
    </source>
</evidence>
<comment type="caution">
    <text evidence="7">The sequence shown here is derived from an EMBL/GenBank/DDBJ whole genome shotgun (WGS) entry which is preliminary data.</text>
</comment>
<comment type="cofactor">
    <cofactor evidence="1">
        <name>FMN</name>
        <dbReference type="ChEBI" id="CHEBI:58210"/>
    </cofactor>
</comment>